<evidence type="ECO:0000256" key="4">
    <source>
        <dbReference type="ARBA" id="ARBA00022771"/>
    </source>
</evidence>
<evidence type="ECO:0000256" key="1">
    <source>
        <dbReference type="ARBA" id="ARBA00004123"/>
    </source>
</evidence>
<dbReference type="EnsemblMetazoa" id="AMEM016859-RA">
    <property type="protein sequence ID" value="AMEM016859-PA"/>
    <property type="gene ID" value="AMEM016859"/>
</dbReference>
<dbReference type="InterPro" id="IPR036236">
    <property type="entry name" value="Znf_C2H2_sf"/>
</dbReference>
<dbReference type="GO" id="GO:0005634">
    <property type="term" value="C:nucleus"/>
    <property type="evidence" value="ECO:0007669"/>
    <property type="project" value="UniProtKB-SubCell"/>
</dbReference>
<dbReference type="VEuPathDB" id="VectorBase:AMEM016859"/>
<feature type="domain" description="C2H2-type" evidence="10">
    <location>
        <begin position="400"/>
        <end position="423"/>
    </location>
</feature>
<dbReference type="PANTHER" id="PTHR24376">
    <property type="entry name" value="ZINC FINGER PROTEIN"/>
    <property type="match status" value="1"/>
</dbReference>
<evidence type="ECO:0000259" key="11">
    <source>
        <dbReference type="PROSITE" id="PS51915"/>
    </source>
</evidence>
<evidence type="ECO:0000256" key="3">
    <source>
        <dbReference type="ARBA" id="ARBA00022737"/>
    </source>
</evidence>
<dbReference type="PROSITE" id="PS00028">
    <property type="entry name" value="ZINC_FINGER_C2H2_1"/>
    <property type="match status" value="6"/>
</dbReference>
<feature type="binding site" evidence="8">
    <location>
        <position position="65"/>
    </location>
    <ligand>
        <name>Zn(2+)</name>
        <dbReference type="ChEBI" id="CHEBI:29105"/>
    </ligand>
</feature>
<feature type="compositionally biased region" description="Polar residues" evidence="9">
    <location>
        <begin position="150"/>
        <end position="170"/>
    </location>
</feature>
<evidence type="ECO:0000256" key="7">
    <source>
        <dbReference type="PROSITE-ProRule" id="PRU00042"/>
    </source>
</evidence>
<feature type="domain" description="C2H2-type" evidence="10">
    <location>
        <begin position="261"/>
        <end position="284"/>
    </location>
</feature>
<feature type="binding site" evidence="8">
    <location>
        <position position="16"/>
    </location>
    <ligand>
        <name>Zn(2+)</name>
        <dbReference type="ChEBI" id="CHEBI:29105"/>
    </ligand>
</feature>
<dbReference type="PANTHER" id="PTHR24376:SF235">
    <property type="entry name" value="C2H2-TYPE DOMAIN-CONTAINING PROTEIN"/>
    <property type="match status" value="1"/>
</dbReference>
<protein>
    <submittedName>
        <fullName evidence="12">Uncharacterized protein</fullName>
    </submittedName>
</protein>
<evidence type="ECO:0000259" key="10">
    <source>
        <dbReference type="PROSITE" id="PS50157"/>
    </source>
</evidence>
<keyword evidence="2 8" id="KW-0479">Metal-binding</keyword>
<evidence type="ECO:0000256" key="2">
    <source>
        <dbReference type="ARBA" id="ARBA00022723"/>
    </source>
</evidence>
<evidence type="ECO:0000256" key="9">
    <source>
        <dbReference type="SAM" id="MobiDB-lite"/>
    </source>
</evidence>
<dbReference type="PROSITE" id="PS51915">
    <property type="entry name" value="ZAD"/>
    <property type="match status" value="1"/>
</dbReference>
<feature type="binding site" evidence="8">
    <location>
        <position position="13"/>
    </location>
    <ligand>
        <name>Zn(2+)</name>
        <dbReference type="ChEBI" id="CHEBI:29105"/>
    </ligand>
</feature>
<keyword evidence="4 7" id="KW-0863">Zinc-finger</keyword>
<feature type="domain" description="C2H2-type" evidence="10">
    <location>
        <begin position="372"/>
        <end position="397"/>
    </location>
</feature>
<dbReference type="AlphaFoldDB" id="A0A182VL84"/>
<dbReference type="Pfam" id="PF13912">
    <property type="entry name" value="zf-C2H2_6"/>
    <property type="match status" value="2"/>
</dbReference>
<evidence type="ECO:0000313" key="13">
    <source>
        <dbReference type="Proteomes" id="UP000075903"/>
    </source>
</evidence>
<feature type="domain" description="ZAD" evidence="11">
    <location>
        <begin position="11"/>
        <end position="89"/>
    </location>
</feature>
<comment type="subcellular location">
    <subcellularLocation>
        <location evidence="1">Nucleus</location>
    </subcellularLocation>
</comment>
<dbReference type="Gene3D" id="3.30.160.60">
    <property type="entry name" value="Classic Zinc Finger"/>
    <property type="match status" value="4"/>
</dbReference>
<evidence type="ECO:0000256" key="8">
    <source>
        <dbReference type="PROSITE-ProRule" id="PRU01263"/>
    </source>
</evidence>
<feature type="domain" description="C2H2-type" evidence="10">
    <location>
        <begin position="429"/>
        <end position="456"/>
    </location>
</feature>
<feature type="domain" description="C2H2-type" evidence="10">
    <location>
        <begin position="287"/>
        <end position="314"/>
    </location>
</feature>
<sequence length="595" mass="69652">MAPFRLEHFPNVCRICLQHQPDNVLTSVESLHYNHVKMIDVIDELMGPVLPELHHHTPSGICESCYTELIAFLNYRNRLKLVGKFVHALVHLRNDHTVPLENLYRDHQTELLCVLHELNITDTLELVVQDLIDAFKVAQDSMHDAERTEQSTTLPEIQQTTSDDVNASSTPEEFEMFELDEEMLPAETNDRNEDDIAEDSVDVLEAISVAKSAESRSTRTLRSRRQKGEMHHCQHCPFTTHLLKAFKLHTKQHESKEPTQHTCKRCNETFTTKRDLLQHKRSTHRDHMCDTCGLAFDTKFALETHRKRHEPVRPYKCEYCPLEYYTKAEQLLHVRRLHLKAFEVSCTECALTFRTKQMLAQHMKTHTNQRTHTCTVCGFSFKSHTHLNRHTKELHRGVVYECEHCSASYRRKDKLRMHVEKMHNIQTYFVCDICLQSYDTDEKLQEHKAHHQNPKDLQCGVCLGAYKTREEFDHHLCITYRENYVCCERDFRYHFFYNKHMFLTHGQQTNVRVKPADGMLLGQYRAKRRRIVAVVVRGKQVPYRFVDLVPPFGWQFLLPGIGVHAQVHLMAQIVQVRTALAQPVHAEQQRVELAA</sequence>
<dbReference type="SMART" id="SM00355">
    <property type="entry name" value="ZnF_C2H2"/>
    <property type="match status" value="8"/>
</dbReference>
<feature type="domain" description="C2H2-type" evidence="10">
    <location>
        <begin position="344"/>
        <end position="371"/>
    </location>
</feature>
<dbReference type="Proteomes" id="UP000075903">
    <property type="component" value="Unassembled WGS sequence"/>
</dbReference>
<dbReference type="GO" id="GO:0008270">
    <property type="term" value="F:zinc ion binding"/>
    <property type="evidence" value="ECO:0007669"/>
    <property type="project" value="UniProtKB-UniRule"/>
</dbReference>
<dbReference type="InterPro" id="IPR012934">
    <property type="entry name" value="Znf_AD"/>
</dbReference>
<keyword evidence="6" id="KW-0539">Nucleus</keyword>
<evidence type="ECO:0000256" key="5">
    <source>
        <dbReference type="ARBA" id="ARBA00022833"/>
    </source>
</evidence>
<reference evidence="12" key="1">
    <citation type="submission" date="2020-05" db="UniProtKB">
        <authorList>
            <consortium name="EnsemblMetazoa"/>
        </authorList>
    </citation>
    <scope>IDENTIFICATION</scope>
    <source>
        <strain evidence="12">MAF</strain>
    </source>
</reference>
<keyword evidence="13" id="KW-1185">Reference proteome</keyword>
<accession>A0A182VL84</accession>
<name>A0A182VL84_ANOME</name>
<dbReference type="STRING" id="30066.A0A182VL84"/>
<keyword evidence="5 8" id="KW-0862">Zinc</keyword>
<dbReference type="SMART" id="SM00868">
    <property type="entry name" value="zf-AD"/>
    <property type="match status" value="1"/>
</dbReference>
<dbReference type="VEuPathDB" id="VectorBase:AMEM21_008469"/>
<feature type="binding site" evidence="8">
    <location>
        <position position="62"/>
    </location>
    <ligand>
        <name>Zn(2+)</name>
        <dbReference type="ChEBI" id="CHEBI:29105"/>
    </ligand>
</feature>
<evidence type="ECO:0000313" key="12">
    <source>
        <dbReference type="EnsemblMetazoa" id="AMEM016859-PA"/>
    </source>
</evidence>
<dbReference type="InterPro" id="IPR013087">
    <property type="entry name" value="Znf_C2H2_type"/>
</dbReference>
<evidence type="ECO:0000256" key="6">
    <source>
        <dbReference type="ARBA" id="ARBA00023242"/>
    </source>
</evidence>
<dbReference type="Pfam" id="PF07776">
    <property type="entry name" value="zf-AD"/>
    <property type="match status" value="1"/>
</dbReference>
<dbReference type="PROSITE" id="PS50157">
    <property type="entry name" value="ZINC_FINGER_C2H2_2"/>
    <property type="match status" value="6"/>
</dbReference>
<organism evidence="12 13">
    <name type="scientific">Anopheles merus</name>
    <name type="common">Mosquito</name>
    <dbReference type="NCBI Taxonomy" id="30066"/>
    <lineage>
        <taxon>Eukaryota</taxon>
        <taxon>Metazoa</taxon>
        <taxon>Ecdysozoa</taxon>
        <taxon>Arthropoda</taxon>
        <taxon>Hexapoda</taxon>
        <taxon>Insecta</taxon>
        <taxon>Pterygota</taxon>
        <taxon>Neoptera</taxon>
        <taxon>Endopterygota</taxon>
        <taxon>Diptera</taxon>
        <taxon>Nematocera</taxon>
        <taxon>Culicoidea</taxon>
        <taxon>Culicidae</taxon>
        <taxon>Anophelinae</taxon>
        <taxon>Anopheles</taxon>
    </lineage>
</organism>
<keyword evidence="3" id="KW-0677">Repeat</keyword>
<dbReference type="SUPFAM" id="SSF57716">
    <property type="entry name" value="Glucocorticoid receptor-like (DNA-binding domain)"/>
    <property type="match status" value="1"/>
</dbReference>
<feature type="region of interest" description="Disordered" evidence="9">
    <location>
        <begin position="143"/>
        <end position="170"/>
    </location>
</feature>
<dbReference type="Pfam" id="PF00096">
    <property type="entry name" value="zf-C2H2"/>
    <property type="match status" value="3"/>
</dbReference>
<proteinExistence type="predicted"/>
<dbReference type="SUPFAM" id="SSF57667">
    <property type="entry name" value="beta-beta-alpha zinc fingers"/>
    <property type="match status" value="4"/>
</dbReference>